<protein>
    <submittedName>
        <fullName evidence="1">Uncharacterized protein</fullName>
    </submittedName>
</protein>
<dbReference type="Proteomes" id="UP001062846">
    <property type="component" value="Chromosome 5"/>
</dbReference>
<proteinExistence type="predicted"/>
<accession>A0ACC0NR87</accession>
<evidence type="ECO:0000313" key="2">
    <source>
        <dbReference type="Proteomes" id="UP001062846"/>
    </source>
</evidence>
<keyword evidence="2" id="KW-1185">Reference proteome</keyword>
<name>A0ACC0NR87_RHOML</name>
<reference evidence="1" key="1">
    <citation type="submission" date="2022-02" db="EMBL/GenBank/DDBJ databases">
        <title>Plant Genome Project.</title>
        <authorList>
            <person name="Zhang R.-G."/>
        </authorList>
    </citation>
    <scope>NUCLEOTIDE SEQUENCE</scope>
    <source>
        <strain evidence="1">AT1</strain>
    </source>
</reference>
<gene>
    <name evidence="1" type="ORF">RHMOL_Rhmol05G0173700</name>
</gene>
<comment type="caution">
    <text evidence="1">The sequence shown here is derived from an EMBL/GenBank/DDBJ whole genome shotgun (WGS) entry which is preliminary data.</text>
</comment>
<evidence type="ECO:0000313" key="1">
    <source>
        <dbReference type="EMBL" id="KAI8555426.1"/>
    </source>
</evidence>
<dbReference type="EMBL" id="CM046392">
    <property type="protein sequence ID" value="KAI8555426.1"/>
    <property type="molecule type" value="Genomic_DNA"/>
</dbReference>
<organism evidence="1 2">
    <name type="scientific">Rhododendron molle</name>
    <name type="common">Chinese azalea</name>
    <name type="synonym">Azalea mollis</name>
    <dbReference type="NCBI Taxonomy" id="49168"/>
    <lineage>
        <taxon>Eukaryota</taxon>
        <taxon>Viridiplantae</taxon>
        <taxon>Streptophyta</taxon>
        <taxon>Embryophyta</taxon>
        <taxon>Tracheophyta</taxon>
        <taxon>Spermatophyta</taxon>
        <taxon>Magnoliopsida</taxon>
        <taxon>eudicotyledons</taxon>
        <taxon>Gunneridae</taxon>
        <taxon>Pentapetalae</taxon>
        <taxon>asterids</taxon>
        <taxon>Ericales</taxon>
        <taxon>Ericaceae</taxon>
        <taxon>Ericoideae</taxon>
        <taxon>Rhodoreae</taxon>
        <taxon>Rhododendron</taxon>
    </lineage>
</organism>
<sequence length="165" mass="18194">MVVKFGGRTVAEREGRSKRPRRVTLATESELERTQRPVGLAGGDLEEVGGHGGVGLAGDEDKAIGEDGQRYLSALLVHFLDLHTLERSKRFALATFCMWASCCLFGDVAILETQYLNVQAIVRVTDFGLNFYYLACSICKKATNAYGGEDFWCNYCNQKVAALTK</sequence>